<evidence type="ECO:0000313" key="2">
    <source>
        <dbReference type="EMBL" id="PPJ77281.1"/>
    </source>
</evidence>
<evidence type="ECO:0000313" key="3">
    <source>
        <dbReference type="Proteomes" id="UP000238775"/>
    </source>
</evidence>
<feature type="compositionally biased region" description="Polar residues" evidence="1">
    <location>
        <begin position="164"/>
        <end position="178"/>
    </location>
</feature>
<dbReference type="AlphaFoldDB" id="A0A7Z1N7L5"/>
<feature type="region of interest" description="Disordered" evidence="1">
    <location>
        <begin position="1"/>
        <end position="106"/>
    </location>
</feature>
<comment type="caution">
    <text evidence="2">The sequence shown here is derived from an EMBL/GenBank/DDBJ whole genome shotgun (WGS) entry which is preliminary data.</text>
</comment>
<proteinExistence type="predicted"/>
<dbReference type="Proteomes" id="UP000238775">
    <property type="component" value="Unassembled WGS sequence"/>
</dbReference>
<feature type="compositionally biased region" description="Polar residues" evidence="1">
    <location>
        <begin position="125"/>
        <end position="150"/>
    </location>
</feature>
<name>A0A7Z1N7L5_STAAU</name>
<reference evidence="2 3" key="1">
    <citation type="submission" date="2017-11" db="EMBL/GenBank/DDBJ databases">
        <authorList>
            <person name="Founou R.C."/>
            <person name="Founou L."/>
            <person name="Allam M."/>
            <person name="Ismail A."/>
            <person name="Essack S.Y."/>
        </authorList>
    </citation>
    <scope>NUCLEOTIDE SEQUENCE [LARGE SCALE GENOMIC DNA]</scope>
    <source>
        <strain evidence="2 3">G703N2B1</strain>
    </source>
</reference>
<feature type="region of interest" description="Disordered" evidence="1">
    <location>
        <begin position="125"/>
        <end position="178"/>
    </location>
</feature>
<dbReference type="EMBL" id="PGWZ01000196">
    <property type="protein sequence ID" value="PPJ77281.1"/>
    <property type="molecule type" value="Genomic_DNA"/>
</dbReference>
<gene>
    <name evidence="2" type="ORF">CV021_01065</name>
</gene>
<protein>
    <submittedName>
        <fullName evidence="2">Uncharacterized protein</fullName>
    </submittedName>
</protein>
<feature type="non-terminal residue" evidence="2">
    <location>
        <position position="1"/>
    </location>
</feature>
<evidence type="ECO:0000256" key="1">
    <source>
        <dbReference type="SAM" id="MobiDB-lite"/>
    </source>
</evidence>
<feature type="compositionally biased region" description="Polar residues" evidence="1">
    <location>
        <begin position="1"/>
        <end position="30"/>
    </location>
</feature>
<accession>A0A7Z1N7L5</accession>
<feature type="compositionally biased region" description="Polar residues" evidence="1">
    <location>
        <begin position="54"/>
        <end position="106"/>
    </location>
</feature>
<sequence length="178" mass="19656">IKESPNSGQKAPTNSGISKQTTPNRHSNMPKNRAPLSYYQAKSNLRNNGARHTPMSNNATRQTPRMKQTTPMNKVPSNMEQKSSMNGTSKVPRQQHNVPRTSNRNVGLSYSEAKSNLRNALNTHSVPQQTLQRSPQVKQPSTNATSSRASRPSYMAQKAPSMDNALNKSENVGENNDN</sequence>
<organism evidence="2 3">
    <name type="scientific">Staphylococcus aureus</name>
    <dbReference type="NCBI Taxonomy" id="1280"/>
    <lineage>
        <taxon>Bacteria</taxon>
        <taxon>Bacillati</taxon>
        <taxon>Bacillota</taxon>
        <taxon>Bacilli</taxon>
        <taxon>Bacillales</taxon>
        <taxon>Staphylococcaceae</taxon>
        <taxon>Staphylococcus</taxon>
    </lineage>
</organism>